<dbReference type="RefSeq" id="WP_266070810.1">
    <property type="nucleotide sequence ID" value="NZ_JAPJDA010000027.1"/>
</dbReference>
<reference evidence="1" key="1">
    <citation type="submission" date="2022-11" db="EMBL/GenBank/DDBJ databases">
        <title>Salinimicrobium profundisediminis sp. nov., isolated from deep-sea sediment of the Mariana Trench.</title>
        <authorList>
            <person name="Fu H."/>
        </authorList>
    </citation>
    <scope>NUCLEOTIDE SEQUENCE</scope>
    <source>
        <strain evidence="1">MT39</strain>
    </source>
</reference>
<accession>A0A9X3CYT6</accession>
<organism evidence="1 2">
    <name type="scientific">Salinimicrobium profundisediminis</name>
    <dbReference type="NCBI Taxonomy" id="2994553"/>
    <lineage>
        <taxon>Bacteria</taxon>
        <taxon>Pseudomonadati</taxon>
        <taxon>Bacteroidota</taxon>
        <taxon>Flavobacteriia</taxon>
        <taxon>Flavobacteriales</taxon>
        <taxon>Flavobacteriaceae</taxon>
        <taxon>Salinimicrobium</taxon>
    </lineage>
</organism>
<evidence type="ECO:0008006" key="3">
    <source>
        <dbReference type="Google" id="ProtNLM"/>
    </source>
</evidence>
<evidence type="ECO:0000313" key="1">
    <source>
        <dbReference type="EMBL" id="MCX2839446.1"/>
    </source>
</evidence>
<comment type="caution">
    <text evidence="1">The sequence shown here is derived from an EMBL/GenBank/DDBJ whole genome shotgun (WGS) entry which is preliminary data.</text>
</comment>
<dbReference type="EMBL" id="JAPJDA010000027">
    <property type="protein sequence ID" value="MCX2839446.1"/>
    <property type="molecule type" value="Genomic_DNA"/>
</dbReference>
<sequence>MKSGHKIRASAMQFALLVSVIVALLLSAFLLFTHTYSSFSVRSDQVLRNINASNKGIEYLAKADLQLTDSLEILIQEIPVLVKNSFWGCFQLAHSRGGSGSTSFQKVALLGAGTGGEKISLFLEDNLLPLVVAGNTRIEGDAFTSQDIIKPGSIAGHYYAGDQLVYGRRFESPSELPELNPEWRFYVQNMLKFIPEAGAIVIGLEDRTNSFFNERQVIYQEDKIEINESLSGNILIISLREIEVTPFAKLDQVLLVAPKVLFRSGFRGNVHVIAEEAVLQENVKLNYPSSIVVSAKEEVEINPESSYKPKIEIGEHSVLEGNLVFLDASEETNPKLDLLLAENSFVEGTIYCEGYTDIRGKVLGSLYTKYCVANRGGSLYINHIYNGRILTNGMKQEMSGLVMDGQEKKVAAWLY</sequence>
<evidence type="ECO:0000313" key="2">
    <source>
        <dbReference type="Proteomes" id="UP001148482"/>
    </source>
</evidence>
<protein>
    <recommendedName>
        <fullName evidence="3">Polymer-forming cytoskeletal protein</fullName>
    </recommendedName>
</protein>
<proteinExistence type="predicted"/>
<keyword evidence="2" id="KW-1185">Reference proteome</keyword>
<dbReference type="AlphaFoldDB" id="A0A9X3CYT6"/>
<gene>
    <name evidence="1" type="ORF">OQ279_14945</name>
</gene>
<dbReference type="Proteomes" id="UP001148482">
    <property type="component" value="Unassembled WGS sequence"/>
</dbReference>
<name>A0A9X3CYT6_9FLAO</name>